<dbReference type="InterPro" id="IPR003337">
    <property type="entry name" value="Trehalose_PPase"/>
</dbReference>
<dbReference type="Proteomes" id="UP000823858">
    <property type="component" value="Unassembled WGS sequence"/>
</dbReference>
<organism evidence="4 5">
    <name type="scientific">Candidatus Corynebacterium faecigallinarum</name>
    <dbReference type="NCBI Taxonomy" id="2838528"/>
    <lineage>
        <taxon>Bacteria</taxon>
        <taxon>Bacillati</taxon>
        <taxon>Actinomycetota</taxon>
        <taxon>Actinomycetes</taxon>
        <taxon>Mycobacteriales</taxon>
        <taxon>Corynebacteriaceae</taxon>
        <taxon>Corynebacterium</taxon>
    </lineage>
</organism>
<dbReference type="Pfam" id="PF02358">
    <property type="entry name" value="Trehalose_PPase"/>
    <property type="match status" value="1"/>
</dbReference>
<name>A0A9D2TPD1_9CORY</name>
<dbReference type="AlphaFoldDB" id="A0A9D2TPD1"/>
<comment type="cofactor">
    <cofactor evidence="3">
        <name>Mg(2+)</name>
        <dbReference type="ChEBI" id="CHEBI:18420"/>
    </cofactor>
</comment>
<accession>A0A9D2TPD1</accession>
<dbReference type="Gene3D" id="3.30.70.1020">
    <property type="entry name" value="Trehalose-6-phosphate phosphatase related protein, domain 2"/>
    <property type="match status" value="1"/>
</dbReference>
<dbReference type="InterPro" id="IPR044651">
    <property type="entry name" value="OTSB-like"/>
</dbReference>
<evidence type="ECO:0000256" key="1">
    <source>
        <dbReference type="ARBA" id="ARBA00022801"/>
    </source>
</evidence>
<dbReference type="InterPro" id="IPR023214">
    <property type="entry name" value="HAD_sf"/>
</dbReference>
<keyword evidence="3" id="KW-0479">Metal-binding</keyword>
<dbReference type="GO" id="GO:0046872">
    <property type="term" value="F:metal ion binding"/>
    <property type="evidence" value="ECO:0007669"/>
    <property type="project" value="UniProtKB-KW"/>
</dbReference>
<protein>
    <recommendedName>
        <fullName evidence="3">Trehalose 6-phosphate phosphatase</fullName>
        <ecNumber evidence="3">3.1.3.12</ecNumber>
    </recommendedName>
</protein>
<dbReference type="EMBL" id="DWVP01000020">
    <property type="protein sequence ID" value="HJC85616.1"/>
    <property type="molecule type" value="Genomic_DNA"/>
</dbReference>
<keyword evidence="3" id="KW-0460">Magnesium</keyword>
<dbReference type="InterPro" id="IPR036412">
    <property type="entry name" value="HAD-like_sf"/>
</dbReference>
<comment type="catalytic activity">
    <reaction evidence="3">
        <text>alpha,alpha-trehalose 6-phosphate + H2O = alpha,alpha-trehalose + phosphate</text>
        <dbReference type="Rhea" id="RHEA:23420"/>
        <dbReference type="ChEBI" id="CHEBI:15377"/>
        <dbReference type="ChEBI" id="CHEBI:16551"/>
        <dbReference type="ChEBI" id="CHEBI:43474"/>
        <dbReference type="ChEBI" id="CHEBI:58429"/>
        <dbReference type="EC" id="3.1.3.12"/>
    </reaction>
</comment>
<dbReference type="GO" id="GO:0004805">
    <property type="term" value="F:trehalose-phosphatase activity"/>
    <property type="evidence" value="ECO:0007669"/>
    <property type="project" value="UniProtKB-EC"/>
</dbReference>
<sequence length="278" mass="29207">MIDKRNVSTVTPADIEYLARAPELLVALDFDGTLAEFSTEPMDVRMVPGARESIDRLAGYPGTTVMLLSGRNLGMLQPVADISAVADPGPDDIRLVGSHGAEPAEPSLGTSDELSQAQRTLLGALGELAESFALRDPGLSVEYKPFAVGLHIRGAADRRTAEQAYTDFAAAAGELDGATVTEGKDIVEVAVSAATKGGYLRTYVEHHRPDAVLFIGDDVTDETAQAVLNQGGDASHHPARPDVGVRVGDGETLAQRHLADPTAVAAFLAELSAARGRR</sequence>
<evidence type="ECO:0000256" key="2">
    <source>
        <dbReference type="ARBA" id="ARBA00024179"/>
    </source>
</evidence>
<comment type="caution">
    <text evidence="4">The sequence shown here is derived from an EMBL/GenBank/DDBJ whole genome shotgun (WGS) entry which is preliminary data.</text>
</comment>
<proteinExistence type="inferred from homology"/>
<dbReference type="GO" id="GO:0005992">
    <property type="term" value="P:trehalose biosynthetic process"/>
    <property type="evidence" value="ECO:0007669"/>
    <property type="project" value="InterPro"/>
</dbReference>
<keyword evidence="1 3" id="KW-0378">Hydrolase</keyword>
<dbReference type="SUPFAM" id="SSF56784">
    <property type="entry name" value="HAD-like"/>
    <property type="match status" value="1"/>
</dbReference>
<evidence type="ECO:0000256" key="3">
    <source>
        <dbReference type="RuleBase" id="RU361117"/>
    </source>
</evidence>
<evidence type="ECO:0000313" key="4">
    <source>
        <dbReference type="EMBL" id="HJC85616.1"/>
    </source>
</evidence>
<reference evidence="4" key="2">
    <citation type="submission" date="2021-04" db="EMBL/GenBank/DDBJ databases">
        <authorList>
            <person name="Gilroy R."/>
        </authorList>
    </citation>
    <scope>NUCLEOTIDE SEQUENCE</scope>
    <source>
        <strain evidence="4">ChiHjej13B12-4958</strain>
    </source>
</reference>
<reference evidence="4" key="1">
    <citation type="journal article" date="2021" name="PeerJ">
        <title>Extensive microbial diversity within the chicken gut microbiome revealed by metagenomics and culture.</title>
        <authorList>
            <person name="Gilroy R."/>
            <person name="Ravi A."/>
            <person name="Getino M."/>
            <person name="Pursley I."/>
            <person name="Horton D.L."/>
            <person name="Alikhan N.F."/>
            <person name="Baker D."/>
            <person name="Gharbi K."/>
            <person name="Hall N."/>
            <person name="Watson M."/>
            <person name="Adriaenssens E.M."/>
            <person name="Foster-Nyarko E."/>
            <person name="Jarju S."/>
            <person name="Secka A."/>
            <person name="Antonio M."/>
            <person name="Oren A."/>
            <person name="Chaudhuri R.R."/>
            <person name="La Ragione R."/>
            <person name="Hildebrand F."/>
            <person name="Pallen M.J."/>
        </authorList>
    </citation>
    <scope>NUCLEOTIDE SEQUENCE</scope>
    <source>
        <strain evidence="4">ChiHjej13B12-4958</strain>
    </source>
</reference>
<gene>
    <name evidence="4" type="primary">otsB</name>
    <name evidence="4" type="ORF">H9751_08740</name>
</gene>
<dbReference type="EC" id="3.1.3.12" evidence="3"/>
<dbReference type="NCBIfam" id="TIGR00685">
    <property type="entry name" value="T6PP"/>
    <property type="match status" value="1"/>
</dbReference>
<dbReference type="PANTHER" id="PTHR43768:SF3">
    <property type="entry name" value="TREHALOSE 6-PHOSPHATE PHOSPHATASE"/>
    <property type="match status" value="1"/>
</dbReference>
<comment type="similarity">
    <text evidence="3">Belongs to the trehalose phosphatase family.</text>
</comment>
<evidence type="ECO:0000313" key="5">
    <source>
        <dbReference type="Proteomes" id="UP000823858"/>
    </source>
</evidence>
<dbReference type="Gene3D" id="3.40.50.1000">
    <property type="entry name" value="HAD superfamily/HAD-like"/>
    <property type="match status" value="1"/>
</dbReference>
<comment type="function">
    <text evidence="2 3">Removes the phosphate from trehalose 6-phosphate to produce free trehalose.</text>
</comment>
<dbReference type="PANTHER" id="PTHR43768">
    <property type="entry name" value="TREHALOSE 6-PHOSPHATE PHOSPHATASE"/>
    <property type="match status" value="1"/>
</dbReference>
<comment type="pathway">
    <text evidence="3">Glycan biosynthesis; trehalose biosynthesis.</text>
</comment>